<evidence type="ECO:0000313" key="2">
    <source>
        <dbReference type="Proteomes" id="UP000502331"/>
    </source>
</evidence>
<gene>
    <name evidence="1" type="ORF">D3791_05595</name>
</gene>
<keyword evidence="2" id="KW-1185">Reference proteome</keyword>
<dbReference type="Proteomes" id="UP000502331">
    <property type="component" value="Chromosome"/>
</dbReference>
<protein>
    <submittedName>
        <fullName evidence="1">Uncharacterized protein</fullName>
    </submittedName>
</protein>
<proteinExistence type="predicted"/>
<reference evidence="1 2" key="1">
    <citation type="submission" date="2018-09" db="EMBL/GenBank/DDBJ databases">
        <title>Glutamicibacter mishrai S5-52T (LMG 29155T = KCTC 39846T).</title>
        <authorList>
            <person name="Das S.K."/>
        </authorList>
    </citation>
    <scope>NUCLEOTIDE SEQUENCE [LARGE SCALE GENOMIC DNA]</scope>
    <source>
        <strain evidence="1 2">S5-52</strain>
    </source>
</reference>
<evidence type="ECO:0000313" key="1">
    <source>
        <dbReference type="EMBL" id="QIV86649.1"/>
    </source>
</evidence>
<accession>A0A6H0SJR4</accession>
<sequence length="62" mass="7005">MVGSLERGRKRTALAGRVMRSTGAMATTLPNDRKLGKRLFVFVYKTFTSPEKFTLDILTNVR</sequence>
<organism evidence="1 2">
    <name type="scientific">Glutamicibacter mishrai</name>
    <dbReference type="NCBI Taxonomy" id="1775880"/>
    <lineage>
        <taxon>Bacteria</taxon>
        <taxon>Bacillati</taxon>
        <taxon>Actinomycetota</taxon>
        <taxon>Actinomycetes</taxon>
        <taxon>Micrococcales</taxon>
        <taxon>Micrococcaceae</taxon>
        <taxon>Glutamicibacter</taxon>
    </lineage>
</organism>
<dbReference type="AlphaFoldDB" id="A0A6H0SJR4"/>
<dbReference type="EMBL" id="CP032549">
    <property type="protein sequence ID" value="QIV86649.1"/>
    <property type="molecule type" value="Genomic_DNA"/>
</dbReference>
<name>A0A6H0SJR4_9MICC</name>